<accession>A0A8J6BEX5</accession>
<dbReference type="AlphaFoldDB" id="A0A8J6BEX5"/>
<name>A0A8J6BEX5_ELECQ</name>
<evidence type="ECO:0000313" key="2">
    <source>
        <dbReference type="Proteomes" id="UP000770717"/>
    </source>
</evidence>
<comment type="caution">
    <text evidence="1">The sequence shown here is derived from an EMBL/GenBank/DDBJ whole genome shotgun (WGS) entry which is preliminary data.</text>
</comment>
<dbReference type="Proteomes" id="UP000770717">
    <property type="component" value="Unassembled WGS sequence"/>
</dbReference>
<dbReference type="EMBL" id="WNTK01026435">
    <property type="protein sequence ID" value="KAG9461208.1"/>
    <property type="molecule type" value="Genomic_DNA"/>
</dbReference>
<evidence type="ECO:0000313" key="1">
    <source>
        <dbReference type="EMBL" id="KAG9461208.1"/>
    </source>
</evidence>
<protein>
    <submittedName>
        <fullName evidence="1">Uncharacterized protein</fullName>
    </submittedName>
</protein>
<proteinExistence type="predicted"/>
<keyword evidence="2" id="KW-1185">Reference proteome</keyword>
<reference evidence="1" key="1">
    <citation type="thesis" date="2020" institute="ProQuest LLC" country="789 East Eisenhower Parkway, Ann Arbor, MI, USA">
        <title>Comparative Genomics and Chromosome Evolution.</title>
        <authorList>
            <person name="Mudd A.B."/>
        </authorList>
    </citation>
    <scope>NUCLEOTIDE SEQUENCE</scope>
    <source>
        <strain evidence="1">HN-11 Male</strain>
        <tissue evidence="1">Kidney and liver</tissue>
    </source>
</reference>
<sequence length="83" mass="9261">MKRGRNPSVGISPKSVDHALTPLLGPLTDLPKYIFTSIHSASMLQNQRVYQNYPPNYKADVTRTSAISGRESLPRQHAISPRM</sequence>
<gene>
    <name evidence="1" type="ORF">GDO78_017686</name>
</gene>
<organism evidence="1 2">
    <name type="scientific">Eleutherodactylus coqui</name>
    <name type="common">Puerto Rican coqui</name>
    <dbReference type="NCBI Taxonomy" id="57060"/>
    <lineage>
        <taxon>Eukaryota</taxon>
        <taxon>Metazoa</taxon>
        <taxon>Chordata</taxon>
        <taxon>Craniata</taxon>
        <taxon>Vertebrata</taxon>
        <taxon>Euteleostomi</taxon>
        <taxon>Amphibia</taxon>
        <taxon>Batrachia</taxon>
        <taxon>Anura</taxon>
        <taxon>Neobatrachia</taxon>
        <taxon>Hyloidea</taxon>
        <taxon>Eleutherodactylidae</taxon>
        <taxon>Eleutherodactylinae</taxon>
        <taxon>Eleutherodactylus</taxon>
        <taxon>Eleutherodactylus</taxon>
    </lineage>
</organism>